<proteinExistence type="predicted"/>
<protein>
    <recommendedName>
        <fullName evidence="4">DUF11 domain-containing protein</fullName>
    </recommendedName>
</protein>
<organism evidence="2 3">
    <name type="scientific">Nostocoides jenkinsii Ben 74</name>
    <dbReference type="NCBI Taxonomy" id="1193518"/>
    <lineage>
        <taxon>Bacteria</taxon>
        <taxon>Bacillati</taxon>
        <taxon>Actinomycetota</taxon>
        <taxon>Actinomycetes</taxon>
        <taxon>Micrococcales</taxon>
        <taxon>Intrasporangiaceae</taxon>
        <taxon>Nostocoides</taxon>
    </lineage>
</organism>
<sequence length="236" mass="23528">MDGVGTSVVGRPGRPSADRRARPTYTLIWEEPAWAGPAIAVGVASPALAASSQPPDMTTTVTVGSTTMLTGTSVPVTYTMTNSGAAPTNGQPLTYTIDIPTTGTLTLGTLPSGWRLTGTTSSSYTLVYTGTVAAGQSAPAIPATYTAGSTVGTVSLTSAVSPGAGGEQVTTNNAAGATITVTCAPCTSANAPTYRLASDFSGTTAPTCARSPSAIPTRATRTARPWAPPRDSAGGR</sequence>
<evidence type="ECO:0000313" key="3">
    <source>
        <dbReference type="Proteomes" id="UP000035720"/>
    </source>
</evidence>
<comment type="caution">
    <text evidence="2">The sequence shown here is derived from an EMBL/GenBank/DDBJ whole genome shotgun (WGS) entry which is preliminary data.</text>
</comment>
<name>A0A077M7L5_9MICO</name>
<dbReference type="STRING" id="1193518.BN13_340001"/>
<dbReference type="AlphaFoldDB" id="A0A077M7L5"/>
<dbReference type="Gene3D" id="2.60.40.10">
    <property type="entry name" value="Immunoglobulins"/>
    <property type="match status" value="1"/>
</dbReference>
<feature type="region of interest" description="Disordered" evidence="1">
    <location>
        <begin position="204"/>
        <end position="236"/>
    </location>
</feature>
<evidence type="ECO:0000313" key="2">
    <source>
        <dbReference type="EMBL" id="CCI53286.1"/>
    </source>
</evidence>
<gene>
    <name evidence="2" type="ORF">BN13_340001</name>
</gene>
<dbReference type="InterPro" id="IPR013783">
    <property type="entry name" value="Ig-like_fold"/>
</dbReference>
<evidence type="ECO:0008006" key="4">
    <source>
        <dbReference type="Google" id="ProtNLM"/>
    </source>
</evidence>
<reference evidence="2 3" key="1">
    <citation type="journal article" date="2013" name="ISME J.">
        <title>A metabolic model for members of the genus Tetrasphaera involved in enhanced biological phosphorus removal.</title>
        <authorList>
            <person name="Kristiansen R."/>
            <person name="Nguyen H.T.T."/>
            <person name="Saunders A.M."/>
            <person name="Nielsen J.L."/>
            <person name="Wimmer R."/>
            <person name="Le V.Q."/>
            <person name="McIlroy S.J."/>
            <person name="Petrovski S."/>
            <person name="Seviour R.J."/>
            <person name="Calteau A."/>
            <person name="Nielsen K.L."/>
            <person name="Nielsen P.H."/>
        </authorList>
    </citation>
    <scope>NUCLEOTIDE SEQUENCE [LARGE SCALE GENOMIC DNA]</scope>
    <source>
        <strain evidence="2 3">Ben 74</strain>
    </source>
</reference>
<keyword evidence="3" id="KW-1185">Reference proteome</keyword>
<dbReference type="EMBL" id="CAJC01000144">
    <property type="protein sequence ID" value="CCI53286.1"/>
    <property type="molecule type" value="Genomic_DNA"/>
</dbReference>
<dbReference type="Proteomes" id="UP000035720">
    <property type="component" value="Unassembled WGS sequence"/>
</dbReference>
<dbReference type="GO" id="GO:0005975">
    <property type="term" value="P:carbohydrate metabolic process"/>
    <property type="evidence" value="ECO:0007669"/>
    <property type="project" value="UniProtKB-ARBA"/>
</dbReference>
<evidence type="ECO:0000256" key="1">
    <source>
        <dbReference type="SAM" id="MobiDB-lite"/>
    </source>
</evidence>
<accession>A0A077M7L5</accession>